<keyword evidence="6" id="KW-0539">Nucleus</keyword>
<dbReference type="EMBL" id="JACMSC010000008">
    <property type="protein sequence ID" value="KAG6510753.1"/>
    <property type="molecule type" value="Genomic_DNA"/>
</dbReference>
<dbReference type="GO" id="GO:0005634">
    <property type="term" value="C:nucleus"/>
    <property type="evidence" value="ECO:0007669"/>
    <property type="project" value="UniProtKB-SubCell"/>
</dbReference>
<evidence type="ECO:0000256" key="5">
    <source>
        <dbReference type="ARBA" id="ARBA00022839"/>
    </source>
</evidence>
<accession>A0A8J5GNJ8</accession>
<keyword evidence="4" id="KW-0378">Hydrolase</keyword>
<evidence type="ECO:0000259" key="9">
    <source>
        <dbReference type="SMART" id="SM00479"/>
    </source>
</evidence>
<dbReference type="SMART" id="SM00479">
    <property type="entry name" value="EXOIII"/>
    <property type="match status" value="1"/>
</dbReference>
<dbReference type="Gene3D" id="3.30.420.10">
    <property type="entry name" value="Ribonuclease H-like superfamily/Ribonuclease H"/>
    <property type="match status" value="1"/>
</dbReference>
<keyword evidence="3" id="KW-0540">Nuclease</keyword>
<evidence type="ECO:0000256" key="2">
    <source>
        <dbReference type="ARBA" id="ARBA00006357"/>
    </source>
</evidence>
<dbReference type="InterPro" id="IPR047021">
    <property type="entry name" value="REXO1/3/4-like"/>
</dbReference>
<dbReference type="InterPro" id="IPR012337">
    <property type="entry name" value="RNaseH-like_sf"/>
</dbReference>
<proteinExistence type="inferred from homology"/>
<evidence type="ECO:0000256" key="1">
    <source>
        <dbReference type="ARBA" id="ARBA00004123"/>
    </source>
</evidence>
<comment type="function">
    <text evidence="7">3'-5' exonuclease degrading single-stranded small RNAs.</text>
</comment>
<keyword evidence="5" id="KW-0269">Exonuclease</keyword>
<organism evidence="10 11">
    <name type="scientific">Zingiber officinale</name>
    <name type="common">Ginger</name>
    <name type="synonym">Amomum zingiber</name>
    <dbReference type="NCBI Taxonomy" id="94328"/>
    <lineage>
        <taxon>Eukaryota</taxon>
        <taxon>Viridiplantae</taxon>
        <taxon>Streptophyta</taxon>
        <taxon>Embryophyta</taxon>
        <taxon>Tracheophyta</taxon>
        <taxon>Spermatophyta</taxon>
        <taxon>Magnoliopsida</taxon>
        <taxon>Liliopsida</taxon>
        <taxon>Zingiberales</taxon>
        <taxon>Zingiberaceae</taxon>
        <taxon>Zingiber</taxon>
    </lineage>
</organism>
<dbReference type="PANTHER" id="PTHR12801">
    <property type="entry name" value="RNA EXONUCLEASE REXO1 / RECO3 FAMILY MEMBER-RELATED"/>
    <property type="match status" value="1"/>
</dbReference>
<comment type="similarity">
    <text evidence="2">Belongs to the REXO1/REXO3 family.</text>
</comment>
<evidence type="ECO:0000313" key="10">
    <source>
        <dbReference type="EMBL" id="KAG6510753.1"/>
    </source>
</evidence>
<dbReference type="InterPro" id="IPR036397">
    <property type="entry name" value="RNaseH_sf"/>
</dbReference>
<comment type="subcellular location">
    <subcellularLocation>
        <location evidence="1">Nucleus</location>
    </subcellularLocation>
</comment>
<reference evidence="10 11" key="1">
    <citation type="submission" date="2020-08" db="EMBL/GenBank/DDBJ databases">
        <title>Plant Genome Project.</title>
        <authorList>
            <person name="Zhang R.-G."/>
        </authorList>
    </citation>
    <scope>NUCLEOTIDE SEQUENCE [LARGE SCALE GENOMIC DNA]</scope>
    <source>
        <tissue evidence="10">Rhizome</tissue>
    </source>
</reference>
<dbReference type="AlphaFoldDB" id="A0A8J5GNJ8"/>
<dbReference type="Proteomes" id="UP000734854">
    <property type="component" value="Unassembled WGS sequence"/>
</dbReference>
<evidence type="ECO:0000313" key="11">
    <source>
        <dbReference type="Proteomes" id="UP000734854"/>
    </source>
</evidence>
<evidence type="ECO:0000256" key="4">
    <source>
        <dbReference type="ARBA" id="ARBA00022801"/>
    </source>
</evidence>
<feature type="coiled-coil region" evidence="8">
    <location>
        <begin position="467"/>
        <end position="497"/>
    </location>
</feature>
<dbReference type="Pfam" id="PF00929">
    <property type="entry name" value="RNase_T"/>
    <property type="match status" value="1"/>
</dbReference>
<comment type="caution">
    <text evidence="10">The sequence shown here is derived from an EMBL/GenBank/DDBJ whole genome shotgun (WGS) entry which is preliminary data.</text>
</comment>
<name>A0A8J5GNJ8_ZINOF</name>
<dbReference type="InterPro" id="IPR034922">
    <property type="entry name" value="REX1-like_exo"/>
</dbReference>
<dbReference type="SUPFAM" id="SSF53098">
    <property type="entry name" value="Ribonuclease H-like"/>
    <property type="match status" value="1"/>
</dbReference>
<gene>
    <name evidence="10" type="ORF">ZIOFF_028789</name>
</gene>
<evidence type="ECO:0000256" key="8">
    <source>
        <dbReference type="SAM" id="Coils"/>
    </source>
</evidence>
<dbReference type="FunFam" id="3.30.420.10:FF:000080">
    <property type="entry name" value="Small RNA degrading nuclease 3"/>
    <property type="match status" value="1"/>
</dbReference>
<dbReference type="PANTHER" id="PTHR12801:SF115">
    <property type="entry name" value="FI18136P1-RELATED"/>
    <property type="match status" value="1"/>
</dbReference>
<dbReference type="GO" id="GO:0003676">
    <property type="term" value="F:nucleic acid binding"/>
    <property type="evidence" value="ECO:0007669"/>
    <property type="project" value="InterPro"/>
</dbReference>
<keyword evidence="11" id="KW-1185">Reference proteome</keyword>
<evidence type="ECO:0000256" key="3">
    <source>
        <dbReference type="ARBA" id="ARBA00022722"/>
    </source>
</evidence>
<protein>
    <recommendedName>
        <fullName evidence="9">Exonuclease domain-containing protein</fullName>
    </recommendedName>
</protein>
<dbReference type="GO" id="GO:0004527">
    <property type="term" value="F:exonuclease activity"/>
    <property type="evidence" value="ECO:0007669"/>
    <property type="project" value="UniProtKB-KW"/>
</dbReference>
<evidence type="ECO:0000256" key="7">
    <source>
        <dbReference type="ARBA" id="ARBA00053817"/>
    </source>
</evidence>
<evidence type="ECO:0000256" key="6">
    <source>
        <dbReference type="ARBA" id="ARBA00023242"/>
    </source>
</evidence>
<feature type="domain" description="Exonuclease" evidence="9">
    <location>
        <begin position="119"/>
        <end position="279"/>
    </location>
</feature>
<dbReference type="InterPro" id="IPR013520">
    <property type="entry name" value="Ribonucl_H"/>
</dbReference>
<sequence length="500" mass="56176">MGKAIACADKEVIAEIVRLTQKQGLKGAKGGWKDFLYCHDGKFGSCLSDPTRRTRELLVDFLQTFTKEEQKVFNKMIRRNNDHNAMKQFIKDCLHLESPKQEWVITHLGEIYEATKSETMLAVDCEMVLCQDGTEAVVKVCVVDQDLQVKLDQLINPMKAIADYRTNITGISSEDLEGVTCSLADIQKPLKKLLSHGTILVGHSLYNDLRALKVDHLRVIDTLCIFKFAGLPTYTPSLNTLCKIVLGFPVRNDGESHNCLNDAQAAMKLVLAKLERGYEDPIDSTDVEIPQYDLAKLLLHRIPLEVSSQELQRLFSQEYDVTVESATRHRGESYSTYAVFNNSIEADEAFNKINGYLTKPVVVHITKPPMFSLGQVLAPQQSDAPFSSNPLGISDEQGIDSYGRPQKCVFLNLSSGKKIQLCVRKMANGLDVSKRTPDENADSMQQQSGDDTVTKKLKTCSYSCDYIKEIEKLKADLQQREEEIFNLQKALSEATREQHL</sequence>
<dbReference type="CDD" id="cd06145">
    <property type="entry name" value="REX1_like"/>
    <property type="match status" value="1"/>
</dbReference>
<keyword evidence="8" id="KW-0175">Coiled coil</keyword>